<dbReference type="EMBL" id="CAXAMM010002202">
    <property type="protein sequence ID" value="CAK8995158.1"/>
    <property type="molecule type" value="Genomic_DNA"/>
</dbReference>
<evidence type="ECO:0000313" key="3">
    <source>
        <dbReference type="Proteomes" id="UP001642464"/>
    </source>
</evidence>
<feature type="non-terminal residue" evidence="2">
    <location>
        <position position="183"/>
    </location>
</feature>
<gene>
    <name evidence="2" type="ORF">SCF082_LOCUS4231</name>
</gene>
<protein>
    <submittedName>
        <fullName evidence="2">Uncharacterized protein</fullName>
    </submittedName>
</protein>
<proteinExistence type="predicted"/>
<name>A0ABP0HY65_9DINO</name>
<comment type="caution">
    <text evidence="2">The sequence shown here is derived from an EMBL/GenBank/DDBJ whole genome shotgun (WGS) entry which is preliminary data.</text>
</comment>
<organism evidence="2 3">
    <name type="scientific">Durusdinium trenchii</name>
    <dbReference type="NCBI Taxonomy" id="1381693"/>
    <lineage>
        <taxon>Eukaryota</taxon>
        <taxon>Sar</taxon>
        <taxon>Alveolata</taxon>
        <taxon>Dinophyceae</taxon>
        <taxon>Suessiales</taxon>
        <taxon>Symbiodiniaceae</taxon>
        <taxon>Durusdinium</taxon>
    </lineage>
</organism>
<feature type="compositionally biased region" description="Low complexity" evidence="1">
    <location>
        <begin position="50"/>
        <end position="70"/>
    </location>
</feature>
<dbReference type="Proteomes" id="UP001642464">
    <property type="component" value="Unassembled WGS sequence"/>
</dbReference>
<sequence>MSPVIHDPTGVASTVPCVQVMNLPEDSEEAHEVSQQEAGRNVGRTSNMGGDPDSASADPTAAAAPGEDATAAATRDLPQLGEGGAPRMVPLLGLQEGRPPRYFHATTGGGCDLPHSLGQDGRRGHQGGDRTILLHRDGLEGMRPRHRGAVHGENGSAPGLEFARGHRAKYPLERLFRPQVVLN</sequence>
<evidence type="ECO:0000313" key="2">
    <source>
        <dbReference type="EMBL" id="CAK8995158.1"/>
    </source>
</evidence>
<feature type="region of interest" description="Disordered" evidence="1">
    <location>
        <begin position="24"/>
        <end position="70"/>
    </location>
</feature>
<feature type="compositionally biased region" description="Polar residues" evidence="1">
    <location>
        <begin position="33"/>
        <end position="48"/>
    </location>
</feature>
<keyword evidence="3" id="KW-1185">Reference proteome</keyword>
<evidence type="ECO:0000256" key="1">
    <source>
        <dbReference type="SAM" id="MobiDB-lite"/>
    </source>
</evidence>
<accession>A0ABP0HY65</accession>
<reference evidence="2 3" key="1">
    <citation type="submission" date="2024-02" db="EMBL/GenBank/DDBJ databases">
        <authorList>
            <person name="Chen Y."/>
            <person name="Shah S."/>
            <person name="Dougan E. K."/>
            <person name="Thang M."/>
            <person name="Chan C."/>
        </authorList>
    </citation>
    <scope>NUCLEOTIDE SEQUENCE [LARGE SCALE GENOMIC DNA]</scope>
</reference>